<dbReference type="PANTHER" id="PTHR21180:SF32">
    <property type="entry name" value="ENDONUCLEASE_EXONUCLEASE_PHOSPHATASE FAMILY DOMAIN-CONTAINING PROTEIN 1"/>
    <property type="match status" value="1"/>
</dbReference>
<reference evidence="2 3" key="1">
    <citation type="submission" date="2017-04" db="EMBL/GenBank/DDBJ databases">
        <authorList>
            <person name="Afonso C.L."/>
            <person name="Miller P.J."/>
            <person name="Scott M.A."/>
            <person name="Spackman E."/>
            <person name="Goraichik I."/>
            <person name="Dimitrov K.M."/>
            <person name="Suarez D.L."/>
            <person name="Swayne D.E."/>
        </authorList>
    </citation>
    <scope>NUCLEOTIDE SEQUENCE [LARGE SCALE GENOMIC DNA]</scope>
    <source>
        <strain evidence="2 3">VK13</strain>
    </source>
</reference>
<sequence>MKLTSRNGLISRSRDSIKAVLIAIGLSLAIAVAPQIFAENINRVSQEALQNIKGVGANKAKKIIAERERGGNFQDASDLRQRVKGIGEKTIGKLGQAGITFTEGAVMNNTKDTDSVNTKPEMRIRSRSRQTQ</sequence>
<evidence type="ECO:0000313" key="3">
    <source>
        <dbReference type="Proteomes" id="UP000192708"/>
    </source>
</evidence>
<keyword evidence="3" id="KW-1185">Reference proteome</keyword>
<proteinExistence type="predicted"/>
<accession>A0A1W1YB89</accession>
<evidence type="ECO:0000256" key="1">
    <source>
        <dbReference type="SAM" id="MobiDB-lite"/>
    </source>
</evidence>
<evidence type="ECO:0000313" key="2">
    <source>
        <dbReference type="EMBL" id="SMC33426.1"/>
    </source>
</evidence>
<dbReference type="InterPro" id="IPR051675">
    <property type="entry name" value="Endo/Exo/Phosphatase_dom_1"/>
</dbReference>
<dbReference type="AlphaFoldDB" id="A0A1W1YB89"/>
<dbReference type="Proteomes" id="UP000192708">
    <property type="component" value="Unassembled WGS sequence"/>
</dbReference>
<dbReference type="GO" id="GO:0015628">
    <property type="term" value="P:protein secretion by the type II secretion system"/>
    <property type="evidence" value="ECO:0007669"/>
    <property type="project" value="TreeGrafter"/>
</dbReference>
<dbReference type="RefSeq" id="WP_084282549.1">
    <property type="nucleotide sequence ID" value="NZ_FWXJ01000002.1"/>
</dbReference>
<dbReference type="InterPro" id="IPR010994">
    <property type="entry name" value="RuvA_2-like"/>
</dbReference>
<dbReference type="Gene3D" id="1.10.150.280">
    <property type="entry name" value="AF1531-like domain"/>
    <property type="match status" value="1"/>
</dbReference>
<gene>
    <name evidence="2" type="ORF">SAMN06296008_102207</name>
</gene>
<dbReference type="GO" id="GO:0015627">
    <property type="term" value="C:type II protein secretion system complex"/>
    <property type="evidence" value="ECO:0007669"/>
    <property type="project" value="TreeGrafter"/>
</dbReference>
<name>A0A1W1YB89_9BURK</name>
<dbReference type="Pfam" id="PF12836">
    <property type="entry name" value="HHH_3"/>
    <property type="match status" value="1"/>
</dbReference>
<dbReference type="SUPFAM" id="SSF47781">
    <property type="entry name" value="RuvA domain 2-like"/>
    <property type="match status" value="1"/>
</dbReference>
<organism evidence="2 3">
    <name type="scientific">Polynucleobacter kasalickyi</name>
    <dbReference type="NCBI Taxonomy" id="1938817"/>
    <lineage>
        <taxon>Bacteria</taxon>
        <taxon>Pseudomonadati</taxon>
        <taxon>Pseudomonadota</taxon>
        <taxon>Betaproteobacteria</taxon>
        <taxon>Burkholderiales</taxon>
        <taxon>Burkholderiaceae</taxon>
        <taxon>Polynucleobacter</taxon>
    </lineage>
</organism>
<protein>
    <submittedName>
        <fullName evidence="2">Competence protein ComEA helix-hairpin-helix repeat region</fullName>
    </submittedName>
</protein>
<feature type="region of interest" description="Disordered" evidence="1">
    <location>
        <begin position="109"/>
        <end position="132"/>
    </location>
</feature>
<feature type="compositionally biased region" description="Polar residues" evidence="1">
    <location>
        <begin position="109"/>
        <end position="118"/>
    </location>
</feature>
<dbReference type="PANTHER" id="PTHR21180">
    <property type="entry name" value="ENDONUCLEASE/EXONUCLEASE/PHOSPHATASE FAMILY DOMAIN-CONTAINING PROTEIN 1"/>
    <property type="match status" value="1"/>
</dbReference>
<dbReference type="EMBL" id="FWXJ01000002">
    <property type="protein sequence ID" value="SMC33426.1"/>
    <property type="molecule type" value="Genomic_DNA"/>
</dbReference>
<dbReference type="STRING" id="1938817.SAMN06296008_102207"/>
<dbReference type="OrthoDB" id="8687931at2"/>